<dbReference type="RefSeq" id="WP_168615585.1">
    <property type="nucleotide sequence ID" value="NZ_BAAAOX010000048.1"/>
</dbReference>
<dbReference type="EC" id="3.2.1.26" evidence="3 8"/>
<evidence type="ECO:0000256" key="8">
    <source>
        <dbReference type="RuleBase" id="RU362110"/>
    </source>
</evidence>
<keyword evidence="6 8" id="KW-0326">Glycosidase</keyword>
<evidence type="ECO:0000256" key="1">
    <source>
        <dbReference type="ARBA" id="ARBA00004914"/>
    </source>
</evidence>
<sequence>MSDAAAVHAELVERAEQAAMKLEKERNNRWYPSFHIAARSGWINDPNGLSFFNGRYQVFYQHHAYSAYWGPMHWGHVSSEDMVTFRREHVALAPSIEADRDGVFSGSAVVGDDGKLYAYYTGHRWNNMFNDDDGALQVQCLATSEDGVVFTKHGVVVEGPGLKHFRDPKVFRIDGIWYMIFGACSEDNRGQVWMYTSTDMFNWEFDRILFEDPNPDAFMLECPDIFPLGDKWVLIYCPMGPRKDAYQARNSHNAGYVVGDWAPGEDFKQLTDYRLIDWGHNFYAPQTFEAPDGRRICYGWMGSFTIGTPSQETDGWGGQLTVPRELSLDEDLNLINYPVAEIEKLRGEKTEFGSFVLGLNQDKVLLEQTPPCEILLDVDLSVTDSERVGLKIGLTEDGSHTYVGYDSLAERIFVDRRLAGNGDRGYRAAPFPGGDKLSLRILIDRGSVEVFVNGGVQSVTSFAFPNAGDRSVALSSESGSITVDRLDIYPLDTIWEDERQ</sequence>
<dbReference type="UniPathway" id="UPA00238"/>
<dbReference type="SUPFAM" id="SSF75005">
    <property type="entry name" value="Arabinanase/levansucrase/invertase"/>
    <property type="match status" value="1"/>
</dbReference>
<evidence type="ECO:0000259" key="10">
    <source>
        <dbReference type="Pfam" id="PF00251"/>
    </source>
</evidence>
<evidence type="ECO:0000256" key="4">
    <source>
        <dbReference type="ARBA" id="ARBA00019623"/>
    </source>
</evidence>
<dbReference type="NCBIfam" id="TIGR01322">
    <property type="entry name" value="scrB_fam"/>
    <property type="match status" value="1"/>
</dbReference>
<dbReference type="InterPro" id="IPR023296">
    <property type="entry name" value="Glyco_hydro_beta-prop_sf"/>
</dbReference>
<accession>A0A7H2BDA7</accession>
<evidence type="ECO:0000313" key="12">
    <source>
        <dbReference type="EMBL" id="QNV37653.1"/>
    </source>
</evidence>
<dbReference type="Pfam" id="PF08244">
    <property type="entry name" value="Glyco_hydro_32C"/>
    <property type="match status" value="1"/>
</dbReference>
<name>A0A7H2BDA7_9MICC</name>
<proteinExistence type="inferred from homology"/>
<dbReference type="InterPro" id="IPR006232">
    <property type="entry name" value="Suc6P_hydrolase"/>
</dbReference>
<keyword evidence="13" id="KW-1185">Reference proteome</keyword>
<dbReference type="PANTHER" id="PTHR43101">
    <property type="entry name" value="BETA-FRUCTOSIDASE"/>
    <property type="match status" value="1"/>
</dbReference>
<dbReference type="CDD" id="cd08996">
    <property type="entry name" value="GH32_FFase"/>
    <property type="match status" value="1"/>
</dbReference>
<comment type="pathway">
    <text evidence="1 9">Glycan biosynthesis; sucrose metabolism.</text>
</comment>
<gene>
    <name evidence="12" type="ORF">IDM49_10710</name>
</gene>
<evidence type="ECO:0000256" key="5">
    <source>
        <dbReference type="ARBA" id="ARBA00022801"/>
    </source>
</evidence>
<dbReference type="SMART" id="SM00640">
    <property type="entry name" value="Glyco_32"/>
    <property type="match status" value="1"/>
</dbReference>
<comment type="function">
    <text evidence="9">Enables the bacterium to metabolize sucrose as a sole carbon source.</text>
</comment>
<dbReference type="GO" id="GO:0004564">
    <property type="term" value="F:beta-fructofuranosidase activity"/>
    <property type="evidence" value="ECO:0007669"/>
    <property type="project" value="UniProtKB-EC"/>
</dbReference>
<dbReference type="InterPro" id="IPR013148">
    <property type="entry name" value="Glyco_hydro_32_N"/>
</dbReference>
<organism evidence="12 13">
    <name type="scientific">Rothia terrae</name>
    <dbReference type="NCBI Taxonomy" id="396015"/>
    <lineage>
        <taxon>Bacteria</taxon>
        <taxon>Bacillati</taxon>
        <taxon>Actinomycetota</taxon>
        <taxon>Actinomycetes</taxon>
        <taxon>Micrococcales</taxon>
        <taxon>Micrococcaceae</taxon>
        <taxon>Rothia</taxon>
    </lineage>
</organism>
<evidence type="ECO:0000259" key="11">
    <source>
        <dbReference type="Pfam" id="PF08244"/>
    </source>
</evidence>
<dbReference type="Proteomes" id="UP000516404">
    <property type="component" value="Chromosome"/>
</dbReference>
<dbReference type="GO" id="GO:0005737">
    <property type="term" value="C:cytoplasm"/>
    <property type="evidence" value="ECO:0007669"/>
    <property type="project" value="UniProtKB-SubCell"/>
</dbReference>
<dbReference type="InterPro" id="IPR001362">
    <property type="entry name" value="Glyco_hydro_32"/>
</dbReference>
<dbReference type="Gene3D" id="2.60.120.560">
    <property type="entry name" value="Exo-inulinase, domain 1"/>
    <property type="match status" value="1"/>
</dbReference>
<protein>
    <recommendedName>
        <fullName evidence="4 8">Sucrose-6-phosphate hydrolase</fullName>
        <ecNumber evidence="3 8">3.2.1.26</ecNumber>
    </recommendedName>
    <alternativeName>
        <fullName evidence="7 9">Invertase</fullName>
    </alternativeName>
</protein>
<evidence type="ECO:0000313" key="13">
    <source>
        <dbReference type="Proteomes" id="UP000516404"/>
    </source>
</evidence>
<comment type="catalytic activity">
    <reaction evidence="8">
        <text>Hydrolysis of terminal non-reducing beta-D-fructofuranoside residues in beta-D-fructofuranosides.</text>
        <dbReference type="EC" id="3.2.1.26"/>
    </reaction>
</comment>
<comment type="subcellular location">
    <subcellularLocation>
        <location evidence="9">Cytoplasm</location>
    </subcellularLocation>
</comment>
<dbReference type="AlphaFoldDB" id="A0A7H2BDA7"/>
<dbReference type="Gene3D" id="2.115.10.20">
    <property type="entry name" value="Glycosyl hydrolase domain, family 43"/>
    <property type="match status" value="1"/>
</dbReference>
<dbReference type="SUPFAM" id="SSF49899">
    <property type="entry name" value="Concanavalin A-like lectins/glucanases"/>
    <property type="match status" value="1"/>
</dbReference>
<evidence type="ECO:0000256" key="6">
    <source>
        <dbReference type="ARBA" id="ARBA00023295"/>
    </source>
</evidence>
<keyword evidence="9" id="KW-0119">Carbohydrate metabolism</keyword>
<dbReference type="Pfam" id="PF00251">
    <property type="entry name" value="Glyco_hydro_32N"/>
    <property type="match status" value="1"/>
</dbReference>
<reference evidence="12 13" key="1">
    <citation type="submission" date="2020-09" db="EMBL/GenBank/DDBJ databases">
        <title>Investigation of environmental microbes.</title>
        <authorList>
            <person name="Ou Y."/>
            <person name="Kang Q."/>
        </authorList>
    </citation>
    <scope>NUCLEOTIDE SEQUENCE [LARGE SCALE GENOMIC DNA]</scope>
    <source>
        <strain evidence="12 13">KJZ-14</strain>
    </source>
</reference>
<dbReference type="GeneID" id="96624709"/>
<dbReference type="EMBL" id="CP061539">
    <property type="protein sequence ID" value="QNV37653.1"/>
    <property type="molecule type" value="Genomic_DNA"/>
</dbReference>
<keyword evidence="5 8" id="KW-0378">Hydrolase</keyword>
<evidence type="ECO:0000256" key="9">
    <source>
        <dbReference type="RuleBase" id="RU365015"/>
    </source>
</evidence>
<comment type="similarity">
    <text evidence="2 8">Belongs to the glycosyl hydrolase 32 family.</text>
</comment>
<dbReference type="GO" id="GO:0005985">
    <property type="term" value="P:sucrose metabolic process"/>
    <property type="evidence" value="ECO:0007669"/>
    <property type="project" value="UniProtKB-UniPathway"/>
</dbReference>
<dbReference type="InterPro" id="IPR013189">
    <property type="entry name" value="Glyco_hydro_32_C"/>
</dbReference>
<dbReference type="PANTHER" id="PTHR43101:SF1">
    <property type="entry name" value="BETA-FRUCTOSIDASE"/>
    <property type="match status" value="1"/>
</dbReference>
<dbReference type="InterPro" id="IPR013320">
    <property type="entry name" value="ConA-like_dom_sf"/>
</dbReference>
<dbReference type="InterPro" id="IPR051214">
    <property type="entry name" value="GH32_Enzymes"/>
</dbReference>
<evidence type="ECO:0000256" key="3">
    <source>
        <dbReference type="ARBA" id="ARBA00012758"/>
    </source>
</evidence>
<evidence type="ECO:0000256" key="2">
    <source>
        <dbReference type="ARBA" id="ARBA00009902"/>
    </source>
</evidence>
<feature type="domain" description="Glycosyl hydrolase family 32 C-terminal" evidence="11">
    <location>
        <begin position="341"/>
        <end position="489"/>
    </location>
</feature>
<feature type="domain" description="Glycosyl hydrolase family 32 N-terminal" evidence="10">
    <location>
        <begin position="35"/>
        <end position="338"/>
    </location>
</feature>
<keyword evidence="9" id="KW-0963">Cytoplasm</keyword>
<evidence type="ECO:0000256" key="7">
    <source>
        <dbReference type="ARBA" id="ARBA00033367"/>
    </source>
</evidence>
<dbReference type="KEGG" id="rter:IDM49_10710"/>